<evidence type="ECO:0008006" key="3">
    <source>
        <dbReference type="Google" id="ProtNLM"/>
    </source>
</evidence>
<dbReference type="Pfam" id="PF05159">
    <property type="entry name" value="Capsule_synth"/>
    <property type="match status" value="1"/>
</dbReference>
<accession>A0ABZ3J705</accession>
<keyword evidence="2" id="KW-1185">Reference proteome</keyword>
<reference evidence="1" key="1">
    <citation type="submission" date="2024-05" db="EMBL/GenBank/DDBJ databases">
        <title>Isolation and characterization of Sporomusa carbonis sp. nov., a carboxydotrophic hydrogenogen in the genus of Sporomusa isolated from a charcoal burning pile.</title>
        <authorList>
            <person name="Boeer T."/>
            <person name="Rosenbaum F."/>
            <person name="Eysell L."/>
            <person name="Mueller V."/>
            <person name="Daniel R."/>
            <person name="Poehlein A."/>
        </authorList>
    </citation>
    <scope>NUCLEOTIDE SEQUENCE [LARGE SCALE GENOMIC DNA]</scope>
    <source>
        <strain evidence="1">DSM 3132</strain>
    </source>
</reference>
<dbReference type="RefSeq" id="WP_169716881.1">
    <property type="nucleotide sequence ID" value="NZ_CP155571.1"/>
</dbReference>
<name>A0ABZ3J705_SPOA4</name>
<proteinExistence type="predicted"/>
<protein>
    <recommendedName>
        <fullName evidence="3">Capsule polysaccharide biosynthesis protein</fullName>
    </recommendedName>
</protein>
<dbReference type="SUPFAM" id="SSF53756">
    <property type="entry name" value="UDP-Glycosyltransferase/glycogen phosphorylase"/>
    <property type="match status" value="1"/>
</dbReference>
<dbReference type="CDD" id="cd16438">
    <property type="entry name" value="beta_Kdo_transferase_KpsS_like"/>
    <property type="match status" value="1"/>
</dbReference>
<dbReference type="EMBL" id="CP155571">
    <property type="protein sequence ID" value="XFO74123.1"/>
    <property type="molecule type" value="Genomic_DNA"/>
</dbReference>
<dbReference type="InterPro" id="IPR007833">
    <property type="entry name" value="Capsule_polysaccharide_synth"/>
</dbReference>
<gene>
    <name evidence="1" type="ORF">SPACI_042320</name>
</gene>
<evidence type="ECO:0000313" key="2">
    <source>
        <dbReference type="Proteomes" id="UP000216052"/>
    </source>
</evidence>
<evidence type="ECO:0000313" key="1">
    <source>
        <dbReference type="EMBL" id="XFO74123.1"/>
    </source>
</evidence>
<dbReference type="Proteomes" id="UP000216052">
    <property type="component" value="Chromosome"/>
</dbReference>
<dbReference type="InterPro" id="IPR043148">
    <property type="entry name" value="TagF_C"/>
</dbReference>
<organism evidence="1 2">
    <name type="scientific">Sporomusa acidovorans (strain ATCC 49682 / DSM 3132 / Mol)</name>
    <dbReference type="NCBI Taxonomy" id="1123286"/>
    <lineage>
        <taxon>Bacteria</taxon>
        <taxon>Bacillati</taxon>
        <taxon>Bacillota</taxon>
        <taxon>Negativicutes</taxon>
        <taxon>Selenomonadales</taxon>
        <taxon>Sporomusaceae</taxon>
        <taxon>Sporomusa</taxon>
    </lineage>
</organism>
<sequence length="431" mass="50109">MFDVMHSPESVTDHRGKLKINNKKNILFIYLGKRQREYFGQVGAILTDEFNVHYLKLRETIKLKDIFKNVSRLQGLTISDADLEVLIKYYVNLRKYSKKLSLRRRFLMNSYLLKKHALSIADKVNNYMQFHSIDLVCMWNGARVPLAVTGYIAKLMGIRTLYFENGVLPNTTTIDSKGVNFGNSLVGLPLTFWESVTIDQAKLQLLTTQSLNVREKRQNKSKFTKLSSLLNRREICNKISLPENYIFVPFQVHDDTQVLLFSPRIMTMEQLLKYVCHAVEQFNQKTTVPLRIVVKEHPSDYSRVDYTELRRQYRECNVVFANDYLTEDLIKQSKGVITLNSSVGIEALLYHKPVITLGNAFYNIPGLVTNVTDPNTLAEYLDVIDKPVNINLINKFLYYLRYMYLTEGSWRNPDERHFACVKEQILNELGM</sequence>
<dbReference type="Gene3D" id="3.40.50.12580">
    <property type="match status" value="1"/>
</dbReference>